<evidence type="ECO:0000313" key="6">
    <source>
        <dbReference type="Proteomes" id="UP000000591"/>
    </source>
</evidence>
<dbReference type="Pfam" id="PF20906">
    <property type="entry name" value="S-Me-THD_C"/>
    <property type="match status" value="1"/>
</dbReference>
<accession>Q75C89</accession>
<dbReference type="PANTHER" id="PTHR11365">
    <property type="entry name" value="5-OXOPROLINASE RELATED"/>
    <property type="match status" value="1"/>
</dbReference>
<dbReference type="OMA" id="VRKGFTW"/>
<dbReference type="STRING" id="284811.Q75C89"/>
<evidence type="ECO:0000259" key="1">
    <source>
        <dbReference type="Pfam" id="PF01968"/>
    </source>
</evidence>
<evidence type="ECO:0000259" key="2">
    <source>
        <dbReference type="Pfam" id="PF05378"/>
    </source>
</evidence>
<proteinExistence type="predicted"/>
<sequence>MADGRRLLIGVDVGGTNSDLVVLDPARISEPNRGVLAWYKAVTTPDVSEGIEQAIRTVLDDPSNDIKKEEIVSVSIGTTHFINAVIERDANRLERVAVLRLCAGFGESLPPFGDFPEDLGSILQCYTASMDGGSQVNGSDIKPLDESALRRHCKEIKKRGITCVAVIATFANINNAHELRAAEIIKEEIPSAEVVLSHTVSTIGFVERENATILNAAIKRFGRRLITSFVRATKRIGLDCTILISQNDGTVLSTKDALAAPIRTFSSGATNSMRGAAILCSADPEVTGKNVIVCDVGGTTTDIGLLLASGFPRQSSTYSYVGGVKMNFSMPHVLSIGLGGGSIVRTEEGLTVGPDSTGADIVKQSLLCGGPVTTASDVAVAKLADSGSLEALSEFKMGNVSRVKGRFDEAYKDAFTATLKEKLERTIDRMKTSPDPIPVIMVGGGSFIAPDSLDGASKVIRPPYYQVANAIGAALGKISSSKQEFRTMLKGTDEEKEEVIKELVQKAQDEACSKGALRSSLSVVNIVCDAVPYVDKVYNVEVKVIGDIDYGKALDVTHKVAEENGDESDEETNYVTTKNATVLATEAKTVDYTTYRPSIKDGEWILSVTDIDFISIGAYILGCGGGGDPTSETIELKRIIKNGGVIKVLTLDEFERKTNGKGRAINVAYCGSPTLSSERLHANELLEAIDLIERWEGQKADGIFMFEIGGSNGLAGLWTAYKKNLPCIDIDLMGRAYPTQWQSLPSVYNDLKGYPYAALSDGNGMSILFTSVANDVQMEDLVRDAMNNHGVQCAVVDPTMNISRMKRETVLSTLSLSWRIGRAVRLARAKGDTGRLPDYIINAVGGPDAAKYLFKGKIISVEKRLERGYGYGVVVIEGLDDKSAILKVPFKNENIVAYKVQADGTEVPICSVPDLITLLDEDGGAVGTQDYRYGLIVLVMAFAPSDKWTSAPRGIEIGGPKGFGKAFEHIEYKPIGRYVEPVPVPDEYSQ</sequence>
<dbReference type="InterPro" id="IPR027479">
    <property type="entry name" value="S-Me-THD_N_sf"/>
</dbReference>
<organism evidence="5 6">
    <name type="scientific">Eremothecium gossypii (strain ATCC 10895 / CBS 109.51 / FGSC 9923 / NRRL Y-1056)</name>
    <name type="common">Yeast</name>
    <name type="synonym">Ashbya gossypii</name>
    <dbReference type="NCBI Taxonomy" id="284811"/>
    <lineage>
        <taxon>Eukaryota</taxon>
        <taxon>Fungi</taxon>
        <taxon>Dikarya</taxon>
        <taxon>Ascomycota</taxon>
        <taxon>Saccharomycotina</taxon>
        <taxon>Saccharomycetes</taxon>
        <taxon>Saccharomycetales</taxon>
        <taxon>Saccharomycetaceae</taxon>
        <taxon>Eremothecium</taxon>
    </lineage>
</organism>
<dbReference type="GeneID" id="4619555"/>
<dbReference type="Pfam" id="PF05378">
    <property type="entry name" value="Hydant_A_N"/>
    <property type="match status" value="1"/>
</dbReference>
<dbReference type="KEGG" id="ago:AGOS_ACR027C"/>
<reference evidence="6" key="2">
    <citation type="journal article" date="2013" name="G3 (Bethesda)">
        <title>Genomes of Ashbya fungi isolated from insects reveal four mating-type loci, numerous translocations, lack of transposons, and distinct gene duplications.</title>
        <authorList>
            <person name="Dietrich F.S."/>
            <person name="Voegeli S."/>
            <person name="Kuo S."/>
            <person name="Philippsen P."/>
        </authorList>
    </citation>
    <scope>GENOME REANNOTATION</scope>
    <source>
        <strain evidence="6">ATCC 10895 / CBS 109.51 / FGSC 9923 / NRRL Y-1056</strain>
    </source>
</reference>
<dbReference type="InterPro" id="IPR002821">
    <property type="entry name" value="Hydantoinase_A"/>
</dbReference>
<dbReference type="FunFam" id="3.40.1610.10:FF:000001">
    <property type="entry name" value="Hydantoinase, putative"/>
    <property type="match status" value="1"/>
</dbReference>
<dbReference type="InterPro" id="IPR048350">
    <property type="entry name" value="S-Me-THD-like_C"/>
</dbReference>
<dbReference type="RefSeq" id="NP_983430.2">
    <property type="nucleotide sequence ID" value="NM_208783.2"/>
</dbReference>
<dbReference type="SUPFAM" id="SSF160991">
    <property type="entry name" value="CV3147-like"/>
    <property type="match status" value="1"/>
</dbReference>
<protein>
    <submittedName>
        <fullName evidence="5">ACR027Cp</fullName>
    </submittedName>
</protein>
<name>Q75C89_EREGS</name>
<dbReference type="Pfam" id="PF01968">
    <property type="entry name" value="Hydantoinase_A"/>
    <property type="match status" value="1"/>
</dbReference>
<dbReference type="Gene3D" id="3.40.1610.10">
    <property type="entry name" value="CV3147-like domain"/>
    <property type="match status" value="1"/>
</dbReference>
<reference evidence="5 6" key="1">
    <citation type="journal article" date="2004" name="Science">
        <title>The Ashbya gossypii genome as a tool for mapping the ancient Saccharomyces cerevisiae genome.</title>
        <authorList>
            <person name="Dietrich F.S."/>
            <person name="Voegeli S."/>
            <person name="Brachat S."/>
            <person name="Lerch A."/>
            <person name="Gates K."/>
            <person name="Steiner S."/>
            <person name="Mohr C."/>
            <person name="Pohlmann R."/>
            <person name="Luedi P."/>
            <person name="Choi S."/>
            <person name="Wing R.A."/>
            <person name="Flavier A."/>
            <person name="Gaffney T.D."/>
            <person name="Philippsen P."/>
        </authorList>
    </citation>
    <scope>NUCLEOTIDE SEQUENCE [LARGE SCALE GENOMIC DNA]</scope>
    <source>
        <strain evidence="6">ATCC 10895 / CBS 109.51 / FGSC 9923 / NRRL Y-1056</strain>
    </source>
</reference>
<dbReference type="InterPro" id="IPR024071">
    <property type="entry name" value="S-Me-THD_C_sf"/>
</dbReference>
<dbReference type="InterPro" id="IPR010318">
    <property type="entry name" value="S-Me-THD_N"/>
</dbReference>
<dbReference type="HOGENOM" id="CLU_007154_0_0_1"/>
<dbReference type="eggNOG" id="ENOG502QQBE">
    <property type="taxonomic scope" value="Eukaryota"/>
</dbReference>
<dbReference type="EMBL" id="AE016816">
    <property type="protein sequence ID" value="AAS51254.2"/>
    <property type="molecule type" value="Genomic_DNA"/>
</dbReference>
<feature type="domain" description="Hydantoinase A/oxoprolinase" evidence="1">
    <location>
        <begin position="208"/>
        <end position="379"/>
    </location>
</feature>
<evidence type="ECO:0000259" key="4">
    <source>
        <dbReference type="Pfam" id="PF20906"/>
    </source>
</evidence>
<dbReference type="InterPro" id="IPR008040">
    <property type="entry name" value="Hydant_A_N"/>
</dbReference>
<dbReference type="Proteomes" id="UP000000591">
    <property type="component" value="Chromosome III"/>
</dbReference>
<dbReference type="InterPro" id="IPR045079">
    <property type="entry name" value="Oxoprolinase-like"/>
</dbReference>
<keyword evidence="6" id="KW-1185">Reference proteome</keyword>
<gene>
    <name evidence="5" type="ORF">AGOS_ACR027C</name>
</gene>
<dbReference type="OrthoDB" id="5404895at2759"/>
<dbReference type="AlphaFoldDB" id="Q75C89"/>
<dbReference type="PANTHER" id="PTHR11365:SF10">
    <property type="entry name" value="HYDANTOINASE_OXOPROLINASE"/>
    <property type="match status" value="1"/>
</dbReference>
<feature type="domain" description="S-Me-THD N-terminal" evidence="3">
    <location>
        <begin position="609"/>
        <end position="770"/>
    </location>
</feature>
<dbReference type="SUPFAM" id="SSF53067">
    <property type="entry name" value="Actin-like ATPase domain"/>
    <property type="match status" value="2"/>
</dbReference>
<evidence type="ECO:0000259" key="3">
    <source>
        <dbReference type="Pfam" id="PF06032"/>
    </source>
</evidence>
<dbReference type="Pfam" id="PF06032">
    <property type="entry name" value="S-Me-THD_N"/>
    <property type="match status" value="1"/>
</dbReference>
<dbReference type="InterPro" id="IPR043129">
    <property type="entry name" value="ATPase_NBD"/>
</dbReference>
<dbReference type="GO" id="GO:0016787">
    <property type="term" value="F:hydrolase activity"/>
    <property type="evidence" value="ECO:0007669"/>
    <property type="project" value="InterPro"/>
</dbReference>
<evidence type="ECO:0000313" key="5">
    <source>
        <dbReference type="EMBL" id="AAS51254.2"/>
    </source>
</evidence>
<feature type="domain" description="Hydantoinase/oxoprolinase N-terminal" evidence="2">
    <location>
        <begin position="9"/>
        <end position="188"/>
    </location>
</feature>
<dbReference type="Gene3D" id="2.40.390.10">
    <property type="entry name" value="CV3147-like"/>
    <property type="match status" value="1"/>
</dbReference>
<dbReference type="InParanoid" id="Q75C89"/>
<feature type="domain" description="S-Me-THD-like C-terminal" evidence="4">
    <location>
        <begin position="774"/>
        <end position="975"/>
    </location>
</feature>